<feature type="compositionally biased region" description="Polar residues" evidence="1">
    <location>
        <begin position="271"/>
        <end position="289"/>
    </location>
</feature>
<accession>A0A926EEJ1</accession>
<dbReference type="AlphaFoldDB" id="A0A926EEJ1"/>
<protein>
    <submittedName>
        <fullName evidence="2">Uncharacterized protein</fullName>
    </submittedName>
</protein>
<proteinExistence type="predicted"/>
<feature type="region of interest" description="Disordered" evidence="1">
    <location>
        <begin position="271"/>
        <end position="291"/>
    </location>
</feature>
<sequence length="324" mass="37638">MKTLKYCPQLNAFTGSITASLLMCQLEYWFNHTNGEAFYKFLEPCQDEHYHIGDSWIEEMGFTKTEFRTAFKHIGKIYKSKTEFLKSKDKFCGKLYLSYYDRIKKLTYYLRNNDEASSLLRNLEDRLPYSLDYTSSTDYTPESCRQTLQTSSASANPQTMHTPHTSEPDYPQILHLFHTNCPSLAQVSYLSHKCQKLLASLCDQIREKGLDLFITLEQGFKMVEQSDFLCGRGKFHKWRALFSWIIRPDKFFTILEGAYLPFQQPPALTSSPTPYVSPSAPSLTMQQPSSKPPHKFMRMYTHNFDIQELEANESAYLDAHYGPL</sequence>
<dbReference type="Proteomes" id="UP000655830">
    <property type="component" value="Unassembled WGS sequence"/>
</dbReference>
<dbReference type="EMBL" id="JACRSY010000005">
    <property type="protein sequence ID" value="MBC8578839.1"/>
    <property type="molecule type" value="Genomic_DNA"/>
</dbReference>
<evidence type="ECO:0000313" key="2">
    <source>
        <dbReference type="EMBL" id="MBC8578839.1"/>
    </source>
</evidence>
<evidence type="ECO:0000256" key="1">
    <source>
        <dbReference type="SAM" id="MobiDB-lite"/>
    </source>
</evidence>
<evidence type="ECO:0000313" key="3">
    <source>
        <dbReference type="Proteomes" id="UP000655830"/>
    </source>
</evidence>
<keyword evidence="3" id="KW-1185">Reference proteome</keyword>
<reference evidence="2" key="1">
    <citation type="submission" date="2020-08" db="EMBL/GenBank/DDBJ databases">
        <title>Genome public.</title>
        <authorList>
            <person name="Liu C."/>
            <person name="Sun Q."/>
        </authorList>
    </citation>
    <scope>NUCLEOTIDE SEQUENCE</scope>
    <source>
        <strain evidence="2">NSJ-12</strain>
    </source>
</reference>
<name>A0A926EEJ1_9FIRM</name>
<gene>
    <name evidence="2" type="ORF">H8718_04750</name>
</gene>
<dbReference type="RefSeq" id="WP_249331957.1">
    <property type="nucleotide sequence ID" value="NZ_JACRSY010000005.1"/>
</dbReference>
<organism evidence="2 3">
    <name type="scientific">Zhenhengia yiwuensis</name>
    <dbReference type="NCBI Taxonomy" id="2763666"/>
    <lineage>
        <taxon>Bacteria</taxon>
        <taxon>Bacillati</taxon>
        <taxon>Bacillota</taxon>
        <taxon>Clostridia</taxon>
        <taxon>Lachnospirales</taxon>
        <taxon>Lachnospiraceae</taxon>
        <taxon>Zhenhengia</taxon>
    </lineage>
</organism>
<comment type="caution">
    <text evidence="2">The sequence shown here is derived from an EMBL/GenBank/DDBJ whole genome shotgun (WGS) entry which is preliminary data.</text>
</comment>